<dbReference type="Pfam" id="PF22491">
    <property type="entry name" value="DUF6988"/>
    <property type="match status" value="1"/>
</dbReference>
<comment type="caution">
    <text evidence="1">The sequence shown here is derived from an EMBL/GenBank/DDBJ whole genome shotgun (WGS) entry which is preliminary data.</text>
</comment>
<dbReference type="EMBL" id="JBIUWZ010000004">
    <property type="protein sequence ID" value="MFJ2677450.1"/>
    <property type="molecule type" value="Genomic_DNA"/>
</dbReference>
<dbReference type="InterPro" id="IPR054257">
    <property type="entry name" value="DUF6988"/>
</dbReference>
<proteinExistence type="predicted"/>
<accession>A0ABW8DV17</accession>
<name>A0ABW8DV17_9PSED</name>
<evidence type="ECO:0000313" key="1">
    <source>
        <dbReference type="EMBL" id="MFJ2677450.1"/>
    </source>
</evidence>
<evidence type="ECO:0000313" key="2">
    <source>
        <dbReference type="Proteomes" id="UP001617213"/>
    </source>
</evidence>
<reference evidence="1 2" key="1">
    <citation type="submission" date="2024-10" db="EMBL/GenBank/DDBJ databases">
        <title>The Natural Products Discovery Center: Release of the First 8490 Sequenced Strains for Exploring Actinobacteria Biosynthetic Diversity.</title>
        <authorList>
            <person name="Kalkreuter E."/>
            <person name="Kautsar S.A."/>
            <person name="Yang D."/>
            <person name="Bader C.D."/>
            <person name="Teijaro C.N."/>
            <person name="Fluegel L."/>
            <person name="Davis C.M."/>
            <person name="Simpson J.R."/>
            <person name="Lauterbach L."/>
            <person name="Steele A.D."/>
            <person name="Gui C."/>
            <person name="Meng S."/>
            <person name="Li G."/>
            <person name="Viehrig K."/>
            <person name="Ye F."/>
            <person name="Su P."/>
            <person name="Kiefer A.F."/>
            <person name="Nichols A."/>
            <person name="Cepeda A.J."/>
            <person name="Yan W."/>
            <person name="Fan B."/>
            <person name="Jiang Y."/>
            <person name="Adhikari A."/>
            <person name="Zheng C.-J."/>
            <person name="Schuster L."/>
            <person name="Cowan T.M."/>
            <person name="Smanski M.J."/>
            <person name="Chevrette M.G."/>
            <person name="De Carvalho L.P.S."/>
            <person name="Shen B."/>
        </authorList>
    </citation>
    <scope>NUCLEOTIDE SEQUENCE [LARGE SCALE GENOMIC DNA]</scope>
    <source>
        <strain evidence="1 2">NPDC087581</strain>
    </source>
</reference>
<gene>
    <name evidence="1" type="ORF">ACIOWJ_05000</name>
</gene>
<dbReference type="Proteomes" id="UP001617213">
    <property type="component" value="Unassembled WGS sequence"/>
</dbReference>
<dbReference type="RefSeq" id="WP_154949554.1">
    <property type="nucleotide sequence ID" value="NZ_JBIUWZ010000004.1"/>
</dbReference>
<sequence>MDDFLNRSDELHDEILRLLDGVPAYPGIRHEVALVACGMALEHALSLRLLVRAGYYTSALSMVRLQYEALTRSVWLLYAATDLQVETLGSPLTLEAEHAAKKMPMFAAMLNQIVEKAPEQASSMLLNFKEVNYHAMNSFVHSGIHPLRRHAEGYPAVLVQDVLRNCNGLNMMTLQMGVILSGDPRFYDAIRTVQDEFNQILPGVVSPLN</sequence>
<organism evidence="1 2">
    <name type="scientific">Pseudomonas sivasensis</name>
    <dbReference type="NCBI Taxonomy" id="1880678"/>
    <lineage>
        <taxon>Bacteria</taxon>
        <taxon>Pseudomonadati</taxon>
        <taxon>Pseudomonadota</taxon>
        <taxon>Gammaproteobacteria</taxon>
        <taxon>Pseudomonadales</taxon>
        <taxon>Pseudomonadaceae</taxon>
        <taxon>Pseudomonas</taxon>
    </lineage>
</organism>
<protein>
    <submittedName>
        <fullName evidence="1">DUF6988 family protein</fullName>
    </submittedName>
</protein>
<keyword evidence="2" id="KW-1185">Reference proteome</keyword>